<proteinExistence type="predicted"/>
<dbReference type="SMART" id="SM00281">
    <property type="entry name" value="LamB"/>
    <property type="match status" value="1"/>
</dbReference>
<feature type="compositionally biased region" description="Basic residues" evidence="11">
    <location>
        <begin position="73"/>
        <end position="87"/>
    </location>
</feature>
<evidence type="ECO:0000256" key="7">
    <source>
        <dbReference type="ARBA" id="ARBA00023157"/>
    </source>
</evidence>
<evidence type="ECO:0008006" key="16">
    <source>
        <dbReference type="Google" id="ProtNLM"/>
    </source>
</evidence>
<keyword evidence="6" id="KW-0084">Basement membrane</keyword>
<evidence type="ECO:0000259" key="12">
    <source>
        <dbReference type="PROSITE" id="PS50027"/>
    </source>
</evidence>
<keyword evidence="5" id="KW-0677">Repeat</keyword>
<evidence type="ECO:0000256" key="8">
    <source>
        <dbReference type="ARBA" id="ARBA00023180"/>
    </source>
</evidence>
<evidence type="ECO:0000259" key="13">
    <source>
        <dbReference type="PROSITE" id="PS51115"/>
    </source>
</evidence>
<dbReference type="GO" id="GO:0005201">
    <property type="term" value="F:extracellular matrix structural constituent"/>
    <property type="evidence" value="ECO:0007669"/>
    <property type="project" value="TreeGrafter"/>
</dbReference>
<keyword evidence="15" id="KW-1185">Reference proteome</keyword>
<name>A0A7J5ZH81_DISMA</name>
<feature type="compositionally biased region" description="Basic residues" evidence="11">
    <location>
        <begin position="98"/>
        <end position="110"/>
    </location>
</feature>
<dbReference type="SUPFAM" id="SSF48726">
    <property type="entry name" value="Immunoglobulin"/>
    <property type="match status" value="1"/>
</dbReference>
<feature type="compositionally biased region" description="Basic residues" evidence="11">
    <location>
        <begin position="1"/>
        <end position="18"/>
    </location>
</feature>
<dbReference type="PANTHER" id="PTHR10574:SF406">
    <property type="entry name" value="LAMININ SUBUNIT ALPHA 5"/>
    <property type="match status" value="1"/>
</dbReference>
<dbReference type="Pfam" id="PF00052">
    <property type="entry name" value="Laminin_B"/>
    <property type="match status" value="1"/>
</dbReference>
<reference evidence="14 15" key="1">
    <citation type="submission" date="2020-03" db="EMBL/GenBank/DDBJ databases">
        <title>Dissostichus mawsoni Genome sequencing and assembly.</title>
        <authorList>
            <person name="Park H."/>
        </authorList>
    </citation>
    <scope>NUCLEOTIDE SEQUENCE [LARGE SCALE GENOMIC DNA]</scope>
    <source>
        <strain evidence="14">DM0001</strain>
        <tissue evidence="14">Muscle</tissue>
    </source>
</reference>
<dbReference type="InterPro" id="IPR000034">
    <property type="entry name" value="Laminin_IV"/>
</dbReference>
<dbReference type="Proteomes" id="UP000518266">
    <property type="component" value="Unassembled WGS sequence"/>
</dbReference>
<keyword evidence="4" id="KW-0732">Signal</keyword>
<feature type="compositionally biased region" description="Low complexity" evidence="11">
    <location>
        <begin position="58"/>
        <end position="72"/>
    </location>
</feature>
<dbReference type="PROSITE" id="PS51115">
    <property type="entry name" value="LAMININ_IVA"/>
    <property type="match status" value="1"/>
</dbReference>
<feature type="domain" description="Laminin EGF-like" evidence="12">
    <location>
        <begin position="356"/>
        <end position="398"/>
    </location>
</feature>
<evidence type="ECO:0000256" key="9">
    <source>
        <dbReference type="ARBA" id="ARBA00023292"/>
    </source>
</evidence>
<feature type="compositionally biased region" description="Basic and acidic residues" evidence="11">
    <location>
        <begin position="19"/>
        <end position="32"/>
    </location>
</feature>
<dbReference type="PROSITE" id="PS50027">
    <property type="entry name" value="EGF_LAM_2"/>
    <property type="match status" value="1"/>
</dbReference>
<feature type="domain" description="Laminin IV type A" evidence="13">
    <location>
        <begin position="162"/>
        <end position="322"/>
    </location>
</feature>
<gene>
    <name evidence="14" type="ORF">F7725_001427</name>
</gene>
<dbReference type="InterPro" id="IPR002049">
    <property type="entry name" value="LE_dom"/>
</dbReference>
<evidence type="ECO:0000256" key="4">
    <source>
        <dbReference type="ARBA" id="ARBA00022729"/>
    </source>
</evidence>
<dbReference type="AlphaFoldDB" id="A0A7J5ZH81"/>
<keyword evidence="9 10" id="KW-0424">Laminin EGF-like domain</keyword>
<dbReference type="FunFam" id="2.10.25.10:FF:000106">
    <property type="entry name" value="Heparan sulfate proteoglycan 2"/>
    <property type="match status" value="1"/>
</dbReference>
<dbReference type="Gene3D" id="2.170.300.10">
    <property type="entry name" value="Tie2 ligand-binding domain superfamily"/>
    <property type="match status" value="1"/>
</dbReference>
<sequence length="606" mass="65844">MHRFPRRFRNVGRVRRRVKEVTKGGEKTEDNSYKLVSQDTRKKTVSTTKPTTTKKKSSATVKRTTPSKTKATPAKKKSNTTVKRKPTPPKAKAATAKRVTKKPEQKKKKTKTQLGVLDLLQLLQGNYKSGKKGRIQDGCAAGYNGNPLLGQRCTVSTVFTPGNFQGFALVNRQRTNRISSGFTVEVSTEGTQLSYTSFDYLGKLKFTVSYVAGARGTLIDDGDVQIIGNDITLVARQPWPRRAGGSRETQGFEITFTEDNWRRPDGMPATREHLLMVLADLDDILIRATFSSEMISSSLSELSMDVSVPNYSGLEQSLGVEQCLCPPGYLGLSCQDCAPGYTRTGGGLYLGHCEPCECNGHSDSCHPETGICTGELCEQCAPGFFGDPTAGTPEDCQSCACPHTDPDNQFSPTCESLGNGGYQCTACQPGYTGQYCERSCLSGGEGVSREGLLLSGGVGHSALPGAELFFPSVQQSDGGVYVCTCRDNRSTNRSRAEIVVTSVPSKAIESPAYTLVWTRKGNGKLPTRAMDFNGILTVQNVQRRTPASTSARVQHVRHGRGHRRPLRARFVIHGTTLPISPCSGSSPPTPPPRLQWCMPCFLFPAL</sequence>
<comment type="caution">
    <text evidence="10">Lacks conserved residue(s) required for the propagation of feature annotation.</text>
</comment>
<dbReference type="GO" id="GO:0009887">
    <property type="term" value="P:animal organ morphogenesis"/>
    <property type="evidence" value="ECO:0007669"/>
    <property type="project" value="TreeGrafter"/>
</dbReference>
<feature type="region of interest" description="Disordered" evidence="11">
    <location>
        <begin position="1"/>
        <end position="110"/>
    </location>
</feature>
<organism evidence="14 15">
    <name type="scientific">Dissostichus mawsoni</name>
    <name type="common">Antarctic cod</name>
    <dbReference type="NCBI Taxonomy" id="36200"/>
    <lineage>
        <taxon>Eukaryota</taxon>
        <taxon>Metazoa</taxon>
        <taxon>Chordata</taxon>
        <taxon>Craniata</taxon>
        <taxon>Vertebrata</taxon>
        <taxon>Euteleostomi</taxon>
        <taxon>Actinopterygii</taxon>
        <taxon>Neopterygii</taxon>
        <taxon>Teleostei</taxon>
        <taxon>Neoteleostei</taxon>
        <taxon>Acanthomorphata</taxon>
        <taxon>Eupercaria</taxon>
        <taxon>Perciformes</taxon>
        <taxon>Notothenioidei</taxon>
        <taxon>Nototheniidae</taxon>
        <taxon>Dissostichus</taxon>
    </lineage>
</organism>
<evidence type="ECO:0000313" key="14">
    <source>
        <dbReference type="EMBL" id="KAF3861172.1"/>
    </source>
</evidence>
<evidence type="ECO:0000256" key="3">
    <source>
        <dbReference type="ARBA" id="ARBA00022530"/>
    </source>
</evidence>
<dbReference type="GO" id="GO:0009888">
    <property type="term" value="P:tissue development"/>
    <property type="evidence" value="ECO:0007669"/>
    <property type="project" value="TreeGrafter"/>
</dbReference>
<keyword evidence="3" id="KW-0272">Extracellular matrix</keyword>
<dbReference type="Pfam" id="PF00053">
    <property type="entry name" value="EGF_laminin"/>
    <property type="match status" value="2"/>
</dbReference>
<evidence type="ECO:0000256" key="11">
    <source>
        <dbReference type="SAM" id="MobiDB-lite"/>
    </source>
</evidence>
<dbReference type="PANTHER" id="PTHR10574">
    <property type="entry name" value="NETRIN/LAMININ-RELATED"/>
    <property type="match status" value="1"/>
</dbReference>
<dbReference type="CDD" id="cd00055">
    <property type="entry name" value="EGF_Lam"/>
    <property type="match status" value="1"/>
</dbReference>
<evidence type="ECO:0000256" key="2">
    <source>
        <dbReference type="ARBA" id="ARBA00022525"/>
    </source>
</evidence>
<dbReference type="GO" id="GO:0007411">
    <property type="term" value="P:axon guidance"/>
    <property type="evidence" value="ECO:0007669"/>
    <property type="project" value="TreeGrafter"/>
</dbReference>
<accession>A0A7J5ZH81</accession>
<keyword evidence="8" id="KW-0325">Glycoprotein</keyword>
<evidence type="ECO:0000256" key="1">
    <source>
        <dbReference type="ARBA" id="ARBA00004302"/>
    </source>
</evidence>
<evidence type="ECO:0000256" key="10">
    <source>
        <dbReference type="PROSITE-ProRule" id="PRU00460"/>
    </source>
</evidence>
<dbReference type="Gene3D" id="2.10.25.10">
    <property type="entry name" value="Laminin"/>
    <property type="match status" value="1"/>
</dbReference>
<evidence type="ECO:0000256" key="6">
    <source>
        <dbReference type="ARBA" id="ARBA00022869"/>
    </source>
</evidence>
<evidence type="ECO:0000256" key="5">
    <source>
        <dbReference type="ARBA" id="ARBA00022737"/>
    </source>
</evidence>
<dbReference type="InterPro" id="IPR050440">
    <property type="entry name" value="Laminin/Netrin_ECM"/>
</dbReference>
<comment type="caution">
    <text evidence="14">The sequence shown here is derived from an EMBL/GenBank/DDBJ whole genome shotgun (WGS) entry which is preliminary data.</text>
</comment>
<dbReference type="InterPro" id="IPR036179">
    <property type="entry name" value="Ig-like_dom_sf"/>
</dbReference>
<comment type="subcellular location">
    <subcellularLocation>
        <location evidence="1">Secreted</location>
        <location evidence="1">Extracellular space</location>
        <location evidence="1">Extracellular matrix</location>
        <location evidence="1">Basement membrane</location>
    </subcellularLocation>
</comment>
<dbReference type="SUPFAM" id="SSF57196">
    <property type="entry name" value="EGF/Laminin"/>
    <property type="match status" value="1"/>
</dbReference>
<dbReference type="GO" id="GO:0005604">
    <property type="term" value="C:basement membrane"/>
    <property type="evidence" value="ECO:0007669"/>
    <property type="project" value="UniProtKB-SubCell"/>
</dbReference>
<dbReference type="OrthoDB" id="10055367at2759"/>
<protein>
    <recommendedName>
        <fullName evidence="16">Basement membrane-specific heparan sulfate proteoglycan core protein-like</fullName>
    </recommendedName>
</protein>
<evidence type="ECO:0000313" key="15">
    <source>
        <dbReference type="Proteomes" id="UP000518266"/>
    </source>
</evidence>
<dbReference type="EMBL" id="JAAKFY010000002">
    <property type="protein sequence ID" value="KAF3861172.1"/>
    <property type="molecule type" value="Genomic_DNA"/>
</dbReference>
<keyword evidence="2" id="KW-0964">Secreted</keyword>
<keyword evidence="7" id="KW-1015">Disulfide bond</keyword>
<dbReference type="PROSITE" id="PS01248">
    <property type="entry name" value="EGF_LAM_1"/>
    <property type="match status" value="1"/>
</dbReference>
<dbReference type="SMART" id="SM00180">
    <property type="entry name" value="EGF_Lam"/>
    <property type="match status" value="2"/>
</dbReference>